<dbReference type="EMBL" id="JAJEPW010000019">
    <property type="protein sequence ID" value="MCC2129420.1"/>
    <property type="molecule type" value="Genomic_DNA"/>
</dbReference>
<comment type="caution">
    <text evidence="1">The sequence shown here is derived from an EMBL/GenBank/DDBJ whole genome shotgun (WGS) entry which is preliminary data.</text>
</comment>
<evidence type="ECO:0000313" key="2">
    <source>
        <dbReference type="Proteomes" id="UP001199319"/>
    </source>
</evidence>
<dbReference type="Proteomes" id="UP001199319">
    <property type="component" value="Unassembled WGS sequence"/>
</dbReference>
<evidence type="ECO:0000313" key="1">
    <source>
        <dbReference type="EMBL" id="MCC2129420.1"/>
    </source>
</evidence>
<dbReference type="RefSeq" id="WP_302928700.1">
    <property type="nucleotide sequence ID" value="NZ_JAJEPW010000019.1"/>
</dbReference>
<proteinExistence type="predicted"/>
<gene>
    <name evidence="1" type="ORF">LKD37_07825</name>
</gene>
<organism evidence="1 2">
    <name type="scientific">Brotocaccenecus cirricatena</name>
    <dbReference type="NCBI Taxonomy" id="3064195"/>
    <lineage>
        <taxon>Bacteria</taxon>
        <taxon>Bacillati</taxon>
        <taxon>Bacillota</taxon>
        <taxon>Clostridia</taxon>
        <taxon>Eubacteriales</taxon>
        <taxon>Oscillospiraceae</taxon>
        <taxon>Brotocaccenecus</taxon>
    </lineage>
</organism>
<dbReference type="Pfam" id="PF10133">
    <property type="entry name" value="CooT"/>
    <property type="match status" value="1"/>
</dbReference>
<name>A0AAE3AGA3_9FIRM</name>
<reference evidence="1" key="1">
    <citation type="submission" date="2021-10" db="EMBL/GenBank/DDBJ databases">
        <title>Anaerobic single-cell dispensing facilitates the cultivation of human gut bacteria.</title>
        <authorList>
            <person name="Afrizal A."/>
        </authorList>
    </citation>
    <scope>NUCLEOTIDE SEQUENCE</scope>
    <source>
        <strain evidence="1">CLA-AA-H272</strain>
    </source>
</reference>
<accession>A0AAE3AGA3</accession>
<dbReference type="AlphaFoldDB" id="A0AAE3AGA3"/>
<keyword evidence="2" id="KW-1185">Reference proteome</keyword>
<protein>
    <submittedName>
        <fullName evidence="1">CooT family nickel-binding protein</fullName>
    </submittedName>
</protein>
<dbReference type="InterPro" id="IPR019300">
    <property type="entry name" value="CooT"/>
</dbReference>
<sequence>MCLSTVYRMHDGEKQLVCKNVAAVRQQEGALVFTDIMGVQTRVEAVLDRMDLMENFIFIKDAKA</sequence>